<comment type="caution">
    <text evidence="1">The sequence shown here is derived from an EMBL/GenBank/DDBJ whole genome shotgun (WGS) entry which is preliminary data.</text>
</comment>
<dbReference type="Pfam" id="PF04932">
    <property type="entry name" value="Wzy_C"/>
    <property type="match status" value="1"/>
</dbReference>
<evidence type="ECO:0000313" key="2">
    <source>
        <dbReference type="Proteomes" id="UP001548189"/>
    </source>
</evidence>
<protein>
    <submittedName>
        <fullName evidence="1">O-antigen ligase family protein</fullName>
    </submittedName>
</protein>
<reference evidence="1 2" key="1">
    <citation type="submission" date="2024-06" db="EMBL/GenBank/DDBJ databases">
        <authorList>
            <person name="Li F."/>
        </authorList>
    </citation>
    <scope>NUCLEOTIDE SEQUENCE [LARGE SCALE GENOMIC DNA]</scope>
    <source>
        <strain evidence="1 2">GXAS 311</strain>
    </source>
</reference>
<dbReference type="GO" id="GO:0016874">
    <property type="term" value="F:ligase activity"/>
    <property type="evidence" value="ECO:0007669"/>
    <property type="project" value="UniProtKB-KW"/>
</dbReference>
<dbReference type="PANTHER" id="PTHR37422">
    <property type="entry name" value="TEICHURONIC ACID BIOSYNTHESIS PROTEIN TUAE"/>
    <property type="match status" value="1"/>
</dbReference>
<name>A0ABV2BXU0_9GAMM</name>
<keyword evidence="2" id="KW-1185">Reference proteome</keyword>
<dbReference type="InterPro" id="IPR051533">
    <property type="entry name" value="WaaL-like"/>
</dbReference>
<accession>A0ABV2BXU0</accession>
<proteinExistence type="predicted"/>
<dbReference type="EMBL" id="JBEVCJ010000026">
    <property type="protein sequence ID" value="MET1256757.1"/>
    <property type="molecule type" value="Genomic_DNA"/>
</dbReference>
<evidence type="ECO:0000313" key="1">
    <source>
        <dbReference type="EMBL" id="MET1256757.1"/>
    </source>
</evidence>
<dbReference type="InterPro" id="IPR007016">
    <property type="entry name" value="O-antigen_ligase-rel_domated"/>
</dbReference>
<dbReference type="Proteomes" id="UP001548189">
    <property type="component" value="Unassembled WGS sequence"/>
</dbReference>
<sequence length="426" mass="48474">MSFFVKVLAVILVYIPNQLHFPASLGLPGLNVLNVLVIYAYFLYRSQKLEPSEPDQIKGFLFFYFFMLTSSFVVAQMRISLDLVTDVTNLKTLIFYPCIYFLYYHAVRTYDDASKLYLVILFVAFVAGLEAIREAIDYGIGNYHESKRASGPFGVNFYSANRAGVFYSMFLPYFLAIVFFWKGNVLLKYAGIIGSVTLVAAIFFTYSRQSYFIAVLAIAYMIFKRRGFVSILMIIVLALGPLWVPESAMQRIEGTEQVSDTGEEKYDESTESRFILWAAAMDMVAEYPQGIGLNRFKQEIGNFSIYSGKDAHNFYVLTIAESNIIGLLALLLLIFSLWRLGRRVIKLDKSFTTKVVGHGYTCSVICMALGNIYGSPFASGEVMGCFWAMTALTARYYWLQSKQLIKDERAMPEHEEIIKKKHPVFD</sequence>
<dbReference type="PANTHER" id="PTHR37422:SF13">
    <property type="entry name" value="LIPOPOLYSACCHARIDE BIOSYNTHESIS PROTEIN PA4999-RELATED"/>
    <property type="match status" value="1"/>
</dbReference>
<keyword evidence="1" id="KW-0436">Ligase</keyword>
<organism evidence="1 2">
    <name type="scientific">Aliikangiella maris</name>
    <dbReference type="NCBI Taxonomy" id="3162458"/>
    <lineage>
        <taxon>Bacteria</taxon>
        <taxon>Pseudomonadati</taxon>
        <taxon>Pseudomonadota</taxon>
        <taxon>Gammaproteobacteria</taxon>
        <taxon>Oceanospirillales</taxon>
        <taxon>Pleioneaceae</taxon>
        <taxon>Aliikangiella</taxon>
    </lineage>
</organism>
<gene>
    <name evidence="1" type="ORF">ABVT43_16565</name>
</gene>